<dbReference type="AlphaFoldDB" id="A0AB38H611"/>
<feature type="region of interest" description="Disordered" evidence="1">
    <location>
        <begin position="202"/>
        <end position="240"/>
    </location>
</feature>
<evidence type="ECO:0000313" key="5">
    <source>
        <dbReference type="Proteomes" id="UP000254496"/>
    </source>
</evidence>
<accession>A0AB38H611</accession>
<feature type="domain" description="Opacity-associated protein A LysM-like" evidence="3">
    <location>
        <begin position="362"/>
        <end position="442"/>
    </location>
</feature>
<feature type="compositionally biased region" description="Polar residues" evidence="1">
    <location>
        <begin position="348"/>
        <end position="362"/>
    </location>
</feature>
<name>A0AB38H611_9PAST</name>
<sequence>MTTEQNKIESSGQAPVQKELELDMEPITPKRHPTPKPTLLEKSKSIFSGLGKKSSTNETNFSMSKEPTIASQTTNIETEQKTQETAIPVITIGNEQNIMIPETQEQKTTTDAEKNEAQSTSEEPIKTVQENLTKPENWSVLGALPPKYRRIFIALLIAVLVLLIISWLKPSSDVVQSFEQPKGNTIPTQFQSLDQSQPVEPTILDKLNNPQPQTKVETTSEKSTETNTPTPTETKETDAIVSPATEQATTQTIMPNVQAPSQTPSIVEQEKVEPTKVEQEKNIATVQPAPKVISETAAEQPKAQNKPRAVEKPKFVEKTKPVEKPKNSEKSKIEKKGAPVIDAKPANTAKSQKPVAQTNKASKTLVVPQGTSLMQVFRNNNLNISDVNAMTKAKGAGSALSSFKPGDKVQVSLNSQGRVNELRLSNGARFIRQADGSYQFKK</sequence>
<dbReference type="RefSeq" id="WP_235820716.1">
    <property type="nucleotide sequence ID" value="NZ_UGHE01000002.1"/>
</dbReference>
<reference evidence="4 5" key="1">
    <citation type="submission" date="2018-06" db="EMBL/GenBank/DDBJ databases">
        <authorList>
            <consortium name="Pathogen Informatics"/>
            <person name="Doyle S."/>
        </authorList>
    </citation>
    <scope>NUCLEOTIDE SEQUENCE [LARGE SCALE GENOMIC DNA]</scope>
    <source>
        <strain evidence="4 5">NCTC8540</strain>
    </source>
</reference>
<feature type="region of interest" description="Disordered" evidence="1">
    <location>
        <begin position="103"/>
        <end position="125"/>
    </location>
</feature>
<evidence type="ECO:0000256" key="2">
    <source>
        <dbReference type="SAM" id="Phobius"/>
    </source>
</evidence>
<gene>
    <name evidence="4" type="primary">oapA</name>
    <name evidence="4" type="ORF">NCTC8540_00129</name>
</gene>
<dbReference type="Gene3D" id="3.10.450.350">
    <property type="match status" value="1"/>
</dbReference>
<dbReference type="EMBL" id="UGHJ01000001">
    <property type="protein sequence ID" value="STO67667.1"/>
    <property type="molecule type" value="Genomic_DNA"/>
</dbReference>
<protein>
    <submittedName>
        <fullName evidence="4">Opacity associated protein A</fullName>
    </submittedName>
</protein>
<feature type="region of interest" description="Disordered" evidence="1">
    <location>
        <begin position="1"/>
        <end position="62"/>
    </location>
</feature>
<keyword evidence="2" id="KW-0812">Transmembrane</keyword>
<keyword evidence="2" id="KW-1133">Transmembrane helix</keyword>
<comment type="caution">
    <text evidence="4">The sequence shown here is derived from an EMBL/GenBank/DDBJ whole genome shotgun (WGS) entry which is preliminary data.</text>
</comment>
<dbReference type="InterPro" id="IPR007340">
    <property type="entry name" value="LysM_Opacity-associatedA"/>
</dbReference>
<feature type="region of interest" description="Disordered" evidence="1">
    <location>
        <begin position="296"/>
        <end position="363"/>
    </location>
</feature>
<feature type="compositionally biased region" description="Polar residues" evidence="1">
    <location>
        <begin position="1"/>
        <end position="14"/>
    </location>
</feature>
<dbReference type="Pfam" id="PF04225">
    <property type="entry name" value="LysM_OapA"/>
    <property type="match status" value="1"/>
</dbReference>
<feature type="compositionally biased region" description="Basic and acidic residues" evidence="1">
    <location>
        <begin position="308"/>
        <end position="337"/>
    </location>
</feature>
<organism evidence="4 5">
    <name type="scientific">Canicola haemoglobinophilus</name>
    <dbReference type="NCBI Taxonomy" id="733"/>
    <lineage>
        <taxon>Bacteria</taxon>
        <taxon>Pseudomonadati</taxon>
        <taxon>Pseudomonadota</taxon>
        <taxon>Gammaproteobacteria</taxon>
        <taxon>Pasteurellales</taxon>
        <taxon>Pasteurellaceae</taxon>
        <taxon>Canicola</taxon>
    </lineage>
</organism>
<keyword evidence="2" id="KW-0472">Membrane</keyword>
<evidence type="ECO:0000313" key="4">
    <source>
        <dbReference type="EMBL" id="STO67667.1"/>
    </source>
</evidence>
<proteinExistence type="predicted"/>
<feature type="transmembrane region" description="Helical" evidence="2">
    <location>
        <begin position="151"/>
        <end position="168"/>
    </location>
</feature>
<dbReference type="GO" id="GO:0042834">
    <property type="term" value="F:peptidoglycan binding"/>
    <property type="evidence" value="ECO:0007669"/>
    <property type="project" value="InterPro"/>
</dbReference>
<evidence type="ECO:0000256" key="1">
    <source>
        <dbReference type="SAM" id="MobiDB-lite"/>
    </source>
</evidence>
<evidence type="ECO:0000259" key="3">
    <source>
        <dbReference type="Pfam" id="PF04225"/>
    </source>
</evidence>
<feature type="compositionally biased region" description="Polar residues" evidence="1">
    <location>
        <begin position="53"/>
        <end position="62"/>
    </location>
</feature>
<feature type="compositionally biased region" description="Basic and acidic residues" evidence="1">
    <location>
        <begin position="104"/>
        <end position="116"/>
    </location>
</feature>
<dbReference type="Proteomes" id="UP000254496">
    <property type="component" value="Unassembled WGS sequence"/>
</dbReference>